<dbReference type="InterPro" id="IPR029017">
    <property type="entry name" value="Enolase-like_N"/>
</dbReference>
<accession>A0A369TX85</accession>
<reference evidence="6 7" key="1">
    <citation type="submission" date="2018-07" db="EMBL/GenBank/DDBJ databases">
        <title>Thalassococcus profundi sp. nov., a marine bacterium isolated from deep seawater of Okinawa Trough.</title>
        <authorList>
            <person name="Yu M."/>
        </authorList>
    </citation>
    <scope>NUCLEOTIDE SEQUENCE [LARGE SCALE GENOMIC DNA]</scope>
    <source>
        <strain evidence="6 7">WRAS1</strain>
    </source>
</reference>
<gene>
    <name evidence="6" type="ORF">DU478_02610</name>
</gene>
<dbReference type="EMBL" id="QPMK01000002">
    <property type="protein sequence ID" value="RDD67566.1"/>
    <property type="molecule type" value="Genomic_DNA"/>
</dbReference>
<dbReference type="SUPFAM" id="SSF54826">
    <property type="entry name" value="Enolase N-terminal domain-like"/>
    <property type="match status" value="1"/>
</dbReference>
<proteinExistence type="predicted"/>
<dbReference type="SUPFAM" id="SSF51604">
    <property type="entry name" value="Enolase C-terminal domain-like"/>
    <property type="match status" value="1"/>
</dbReference>
<dbReference type="SFLD" id="SFLDS00001">
    <property type="entry name" value="Enolase"/>
    <property type="match status" value="1"/>
</dbReference>
<dbReference type="InterPro" id="IPR013341">
    <property type="entry name" value="Mandelate_racemase_N_dom"/>
</dbReference>
<name>A0A369TX85_9RHOB</name>
<keyword evidence="2" id="KW-0479">Metal-binding</keyword>
<evidence type="ECO:0000256" key="4">
    <source>
        <dbReference type="SAM" id="MobiDB-lite"/>
    </source>
</evidence>
<organism evidence="6 7">
    <name type="scientific">Thalassococcus profundi</name>
    <dbReference type="NCBI Taxonomy" id="2282382"/>
    <lineage>
        <taxon>Bacteria</taxon>
        <taxon>Pseudomonadati</taxon>
        <taxon>Pseudomonadota</taxon>
        <taxon>Alphaproteobacteria</taxon>
        <taxon>Rhodobacterales</taxon>
        <taxon>Roseobacteraceae</taxon>
        <taxon>Thalassococcus</taxon>
    </lineage>
</organism>
<sequence length="361" mass="37246">MTQRFSLRATVHSPPAMPGDAAPYAGADSFTFVRVELRDGDGVTGNGFTGRFLAPEVAHFLNGAAAEALAEAGDDPLPDLRRRFNPRAMTGVVVSALSALEIALCDLRAKRLGLSVAQMLGGARASAPVHVTCGFPALDTEALVEACGAEVAAGARGVKVLIAAKGRTVAQDLARLRAVRDAIGPGAELIADANCRMDLDTARAFSRGAVELNLAWLEEPVAGNDRHALASLAAEARVPIGAGQMEQSADRFDLLTEAGIDVLQPNAVFAGGICAAVAAAQAGAAAGCAVSPAGGWDLVNLHWMCGALTDGAVELHRAQTRIARMLLPDLPTMSEGNMSPSDRPGLGLMPDEERLAACRVG</sequence>
<dbReference type="InterPro" id="IPR029065">
    <property type="entry name" value="Enolase_C-like"/>
</dbReference>
<dbReference type="OrthoDB" id="9802699at2"/>
<dbReference type="InterPro" id="IPR046945">
    <property type="entry name" value="RHMD-like"/>
</dbReference>
<dbReference type="Gene3D" id="3.20.20.120">
    <property type="entry name" value="Enolase-like C-terminal domain"/>
    <property type="match status" value="1"/>
</dbReference>
<dbReference type="InterPro" id="IPR013342">
    <property type="entry name" value="Mandelate_racemase_C"/>
</dbReference>
<evidence type="ECO:0000256" key="1">
    <source>
        <dbReference type="ARBA" id="ARBA00001946"/>
    </source>
</evidence>
<dbReference type="GO" id="GO:0016052">
    <property type="term" value="P:carbohydrate catabolic process"/>
    <property type="evidence" value="ECO:0007669"/>
    <property type="project" value="TreeGrafter"/>
</dbReference>
<dbReference type="SMART" id="SM00922">
    <property type="entry name" value="MR_MLE"/>
    <property type="match status" value="1"/>
</dbReference>
<dbReference type="RefSeq" id="WP_114509381.1">
    <property type="nucleotide sequence ID" value="NZ_QPMK01000002.1"/>
</dbReference>
<feature type="domain" description="Mandelate racemase/muconate lactonizing enzyme C-terminal" evidence="5">
    <location>
        <begin position="140"/>
        <end position="239"/>
    </location>
</feature>
<dbReference type="InterPro" id="IPR036849">
    <property type="entry name" value="Enolase-like_C_sf"/>
</dbReference>
<evidence type="ECO:0000256" key="2">
    <source>
        <dbReference type="ARBA" id="ARBA00022723"/>
    </source>
</evidence>
<dbReference type="PANTHER" id="PTHR13794:SF58">
    <property type="entry name" value="MITOCHONDRIAL ENOLASE SUPERFAMILY MEMBER 1"/>
    <property type="match status" value="1"/>
</dbReference>
<feature type="region of interest" description="Disordered" evidence="4">
    <location>
        <begin position="1"/>
        <end position="20"/>
    </location>
</feature>
<evidence type="ECO:0000256" key="3">
    <source>
        <dbReference type="ARBA" id="ARBA00022842"/>
    </source>
</evidence>
<protein>
    <submittedName>
        <fullName evidence="6">Mandelate racemase/muconate lactonizing enzyme family protein</fullName>
    </submittedName>
</protein>
<evidence type="ECO:0000313" key="6">
    <source>
        <dbReference type="EMBL" id="RDD67566.1"/>
    </source>
</evidence>
<dbReference type="Gene3D" id="3.30.390.10">
    <property type="entry name" value="Enolase-like, N-terminal domain"/>
    <property type="match status" value="1"/>
</dbReference>
<dbReference type="Pfam" id="PF13378">
    <property type="entry name" value="MR_MLE_C"/>
    <property type="match status" value="1"/>
</dbReference>
<dbReference type="Pfam" id="PF02746">
    <property type="entry name" value="MR_MLE_N"/>
    <property type="match status" value="1"/>
</dbReference>
<dbReference type="GO" id="GO:0016836">
    <property type="term" value="F:hydro-lyase activity"/>
    <property type="evidence" value="ECO:0007669"/>
    <property type="project" value="TreeGrafter"/>
</dbReference>
<evidence type="ECO:0000313" key="7">
    <source>
        <dbReference type="Proteomes" id="UP000253977"/>
    </source>
</evidence>
<evidence type="ECO:0000259" key="5">
    <source>
        <dbReference type="SMART" id="SM00922"/>
    </source>
</evidence>
<dbReference type="GO" id="GO:0000287">
    <property type="term" value="F:magnesium ion binding"/>
    <property type="evidence" value="ECO:0007669"/>
    <property type="project" value="TreeGrafter"/>
</dbReference>
<keyword evidence="3" id="KW-0460">Magnesium</keyword>
<dbReference type="PANTHER" id="PTHR13794">
    <property type="entry name" value="ENOLASE SUPERFAMILY, MANDELATE RACEMASE"/>
    <property type="match status" value="1"/>
</dbReference>
<keyword evidence="7" id="KW-1185">Reference proteome</keyword>
<comment type="cofactor">
    <cofactor evidence="1">
        <name>Mg(2+)</name>
        <dbReference type="ChEBI" id="CHEBI:18420"/>
    </cofactor>
</comment>
<dbReference type="AlphaFoldDB" id="A0A369TX85"/>
<comment type="caution">
    <text evidence="6">The sequence shown here is derived from an EMBL/GenBank/DDBJ whole genome shotgun (WGS) entry which is preliminary data.</text>
</comment>
<dbReference type="Proteomes" id="UP000253977">
    <property type="component" value="Unassembled WGS sequence"/>
</dbReference>